<dbReference type="InterPro" id="IPR003594">
    <property type="entry name" value="HATPase_dom"/>
</dbReference>
<dbReference type="STRING" id="1033810.HLPCO_001161"/>
<dbReference type="RefSeq" id="WP_008825768.1">
    <property type="nucleotide sequence ID" value="NZ_AFNU02000003.1"/>
</dbReference>
<accession>F7Q1A4</accession>
<evidence type="ECO:0000256" key="3">
    <source>
        <dbReference type="ARBA" id="ARBA00022741"/>
    </source>
</evidence>
<dbReference type="NCBIfam" id="TIGR01925">
    <property type="entry name" value="spIIAB"/>
    <property type="match status" value="1"/>
</dbReference>
<proteinExistence type="predicted"/>
<protein>
    <submittedName>
        <fullName evidence="8">Anti-sigma F factor protein</fullName>
        <ecNumber evidence="8">2.7.13.3</ecNumber>
    </submittedName>
</protein>
<dbReference type="InterPro" id="IPR036890">
    <property type="entry name" value="HATPase_C_sf"/>
</dbReference>
<keyword evidence="3" id="KW-0547">Nucleotide-binding</keyword>
<comment type="caution">
    <text evidence="8">The sequence shown here is derived from an EMBL/GenBank/DDBJ whole genome shotgun (WGS) entry which is preliminary data.</text>
</comment>
<reference evidence="8 9" key="1">
    <citation type="journal article" date="2011" name="J. Bacteriol.">
        <title>Genome sequence of Haloplasma contractile, an unusual contractile bacterium from a deep-sea anoxic brine lake.</title>
        <authorList>
            <person name="Antunes A."/>
            <person name="Alam I."/>
            <person name="El Dorry H."/>
            <person name="Siam R."/>
            <person name="Robertson A."/>
            <person name="Bajic V.B."/>
            <person name="Stingl U."/>
        </authorList>
    </citation>
    <scope>NUCLEOTIDE SEQUENCE [LARGE SCALE GENOMIC DNA]</scope>
    <source>
        <strain evidence="8 9">SSD-17B</strain>
    </source>
</reference>
<evidence type="ECO:0000313" key="8">
    <source>
        <dbReference type="EMBL" id="ERJ12821.1"/>
    </source>
</evidence>
<sequence>MSRTNRAEVVFDAISENEAFARIFVAGFIMPLDPTLEEVNEIKTIVSEAVTNSIVHGYEDSFGQIKLRVEYVGNKVTVKIRDYGKGIPNTEKAKEIFFTTKPDEERSGMGLTIMEAFADGFTISSSLGKGTEIKVVKKIREKEIKSA</sequence>
<organism evidence="8 9">
    <name type="scientific">Haloplasma contractile SSD-17B</name>
    <dbReference type="NCBI Taxonomy" id="1033810"/>
    <lineage>
        <taxon>Bacteria</taxon>
        <taxon>Bacillati</taxon>
        <taxon>Mycoplasmatota</taxon>
        <taxon>Mollicutes</taxon>
        <taxon>Haloplasmatales</taxon>
        <taxon>Haloplasmataceae</taxon>
        <taxon>Haloplasma</taxon>
    </lineage>
</organism>
<evidence type="ECO:0000256" key="1">
    <source>
        <dbReference type="ARBA" id="ARBA00022527"/>
    </source>
</evidence>
<evidence type="ECO:0000256" key="5">
    <source>
        <dbReference type="ARBA" id="ARBA00022840"/>
    </source>
</evidence>
<dbReference type="GO" id="GO:0042174">
    <property type="term" value="P:negative regulation of sporulation resulting in formation of a cellular spore"/>
    <property type="evidence" value="ECO:0007669"/>
    <property type="project" value="InterPro"/>
</dbReference>
<dbReference type="EMBL" id="AFNU02000003">
    <property type="protein sequence ID" value="ERJ12821.1"/>
    <property type="molecule type" value="Genomic_DNA"/>
</dbReference>
<keyword evidence="5" id="KW-0067">ATP-binding</keyword>
<dbReference type="Pfam" id="PF13581">
    <property type="entry name" value="HATPase_c_2"/>
    <property type="match status" value="1"/>
</dbReference>
<dbReference type="SUPFAM" id="SSF55874">
    <property type="entry name" value="ATPase domain of HSP90 chaperone/DNA topoisomerase II/histidine kinase"/>
    <property type="match status" value="1"/>
</dbReference>
<dbReference type="GO" id="GO:0016989">
    <property type="term" value="F:sigma factor antagonist activity"/>
    <property type="evidence" value="ECO:0007669"/>
    <property type="project" value="InterPro"/>
</dbReference>
<keyword evidence="4" id="KW-0418">Kinase</keyword>
<dbReference type="InterPro" id="IPR010194">
    <property type="entry name" value="Anti-sigma_F"/>
</dbReference>
<keyword evidence="2 8" id="KW-0808">Transferase</keyword>
<dbReference type="GO" id="GO:0005524">
    <property type="term" value="F:ATP binding"/>
    <property type="evidence" value="ECO:0007669"/>
    <property type="project" value="UniProtKB-KW"/>
</dbReference>
<dbReference type="AlphaFoldDB" id="F7Q1A4"/>
<evidence type="ECO:0000256" key="4">
    <source>
        <dbReference type="ARBA" id="ARBA00022777"/>
    </source>
</evidence>
<dbReference type="eggNOG" id="COG2172">
    <property type="taxonomic scope" value="Bacteria"/>
</dbReference>
<evidence type="ECO:0000256" key="6">
    <source>
        <dbReference type="ARBA" id="ARBA00022969"/>
    </source>
</evidence>
<dbReference type="GO" id="GO:0004674">
    <property type="term" value="F:protein serine/threonine kinase activity"/>
    <property type="evidence" value="ECO:0007669"/>
    <property type="project" value="UniProtKB-KW"/>
</dbReference>
<keyword evidence="1" id="KW-0723">Serine/threonine-protein kinase</keyword>
<reference evidence="8 9" key="2">
    <citation type="journal article" date="2013" name="PLoS ONE">
        <title>INDIGO - INtegrated Data Warehouse of MIcrobial GenOmes with Examples from the Red Sea Extremophiles.</title>
        <authorList>
            <person name="Alam I."/>
            <person name="Antunes A."/>
            <person name="Kamau A.A."/>
            <person name="Ba Alawi W."/>
            <person name="Kalkatawi M."/>
            <person name="Stingl U."/>
            <person name="Bajic V.B."/>
        </authorList>
    </citation>
    <scope>NUCLEOTIDE SEQUENCE [LARGE SCALE GENOMIC DNA]</scope>
    <source>
        <strain evidence="8 9">SSD-17B</strain>
    </source>
</reference>
<dbReference type="InParanoid" id="F7Q1A4"/>
<dbReference type="GO" id="GO:0004673">
    <property type="term" value="F:protein histidine kinase activity"/>
    <property type="evidence" value="ECO:0007669"/>
    <property type="project" value="UniProtKB-EC"/>
</dbReference>
<dbReference type="EC" id="2.7.13.3" evidence="8"/>
<name>F7Q1A4_9MOLU</name>
<dbReference type="OrthoDB" id="9768808at2"/>
<dbReference type="PANTHER" id="PTHR35526">
    <property type="entry name" value="ANTI-SIGMA-F FACTOR RSBW-RELATED"/>
    <property type="match status" value="1"/>
</dbReference>
<dbReference type="Proteomes" id="UP000005707">
    <property type="component" value="Unassembled WGS sequence"/>
</dbReference>
<dbReference type="FunCoup" id="F7Q1A4">
    <property type="interactions" value="147"/>
</dbReference>
<dbReference type="GO" id="GO:0030435">
    <property type="term" value="P:sporulation resulting in formation of a cellular spore"/>
    <property type="evidence" value="ECO:0007669"/>
    <property type="project" value="UniProtKB-KW"/>
</dbReference>
<keyword evidence="9" id="KW-1185">Reference proteome</keyword>
<evidence type="ECO:0000313" key="9">
    <source>
        <dbReference type="Proteomes" id="UP000005707"/>
    </source>
</evidence>
<feature type="domain" description="Histidine kinase/HSP90-like ATPase" evidence="7">
    <location>
        <begin position="37"/>
        <end position="141"/>
    </location>
</feature>
<evidence type="ECO:0000256" key="2">
    <source>
        <dbReference type="ARBA" id="ARBA00022679"/>
    </source>
</evidence>
<gene>
    <name evidence="8" type="ORF">HLPCO_001161</name>
</gene>
<dbReference type="Gene3D" id="3.30.565.10">
    <property type="entry name" value="Histidine kinase-like ATPase, C-terminal domain"/>
    <property type="match status" value="1"/>
</dbReference>
<evidence type="ECO:0000259" key="7">
    <source>
        <dbReference type="SMART" id="SM00387"/>
    </source>
</evidence>
<dbReference type="PANTHER" id="PTHR35526:SF3">
    <property type="entry name" value="ANTI-SIGMA-F FACTOR RSBW"/>
    <property type="match status" value="1"/>
</dbReference>
<dbReference type="SMART" id="SM00387">
    <property type="entry name" value="HATPase_c"/>
    <property type="match status" value="1"/>
</dbReference>
<dbReference type="InterPro" id="IPR050267">
    <property type="entry name" value="Anti-sigma-factor_SerPK"/>
</dbReference>
<keyword evidence="6" id="KW-0749">Sporulation</keyword>